<feature type="non-terminal residue" evidence="1">
    <location>
        <position position="1"/>
    </location>
</feature>
<name>A0ABQ9IUC8_9CUCU</name>
<evidence type="ECO:0000313" key="1">
    <source>
        <dbReference type="EMBL" id="KAJ8966019.1"/>
    </source>
</evidence>
<evidence type="ECO:0000313" key="2">
    <source>
        <dbReference type="Proteomes" id="UP001162164"/>
    </source>
</evidence>
<dbReference type="Proteomes" id="UP001162164">
    <property type="component" value="Unassembled WGS sequence"/>
</dbReference>
<accession>A0ABQ9IUC8</accession>
<keyword evidence="2" id="KW-1185">Reference proteome</keyword>
<gene>
    <name evidence="1" type="ORF">NQ317_016730</name>
</gene>
<comment type="caution">
    <text evidence="1">The sequence shown here is derived from an EMBL/GenBank/DDBJ whole genome shotgun (WGS) entry which is preliminary data.</text>
</comment>
<organism evidence="1 2">
    <name type="scientific">Molorchus minor</name>
    <dbReference type="NCBI Taxonomy" id="1323400"/>
    <lineage>
        <taxon>Eukaryota</taxon>
        <taxon>Metazoa</taxon>
        <taxon>Ecdysozoa</taxon>
        <taxon>Arthropoda</taxon>
        <taxon>Hexapoda</taxon>
        <taxon>Insecta</taxon>
        <taxon>Pterygota</taxon>
        <taxon>Neoptera</taxon>
        <taxon>Endopterygota</taxon>
        <taxon>Coleoptera</taxon>
        <taxon>Polyphaga</taxon>
        <taxon>Cucujiformia</taxon>
        <taxon>Chrysomeloidea</taxon>
        <taxon>Cerambycidae</taxon>
        <taxon>Lamiinae</taxon>
        <taxon>Monochamini</taxon>
        <taxon>Molorchus</taxon>
    </lineage>
</organism>
<dbReference type="EMBL" id="JAPWTJ010002472">
    <property type="protein sequence ID" value="KAJ8966019.1"/>
    <property type="molecule type" value="Genomic_DNA"/>
</dbReference>
<protein>
    <recommendedName>
        <fullName evidence="3">Neuroblastoma-amplified sequence-like</fullName>
    </recommendedName>
</protein>
<sequence>FKRIANPVWITYFLKLNYHKIHFLSLVLETNVTDHYSTILQYTCNNLSPEQFSDNSNSLKKFINYTTLNNKLRIENWLDVYKEEDIEKATQNFVNKLKSNIEECTKKLLTINVLKTFYVPFTSYRSNLPEFNTLEISQNTLISGKESIKYLGTVIDCHLRWDLHMQYLVKKLRSLIPKFKYFKNICDIQQLNIMYYALIQSHLSYGIIAWGGVNSNYLKQLEVTQKWIIKIMYKKIILTHPMIYMLYARSLLLKQYAEIHKKNNINSITRYNTRNKDAIKTPKTFKTIGQRCFNFLSPTLYNTAGVLNKDTL</sequence>
<reference evidence="1" key="1">
    <citation type="journal article" date="2023" name="Insect Mol. Biol.">
        <title>Genome sequencing provides insights into the evolution of gene families encoding plant cell wall-degrading enzymes in longhorned beetles.</title>
        <authorList>
            <person name="Shin N.R."/>
            <person name="Okamura Y."/>
            <person name="Kirsch R."/>
            <person name="Pauchet Y."/>
        </authorList>
    </citation>
    <scope>NUCLEOTIDE SEQUENCE</scope>
    <source>
        <strain evidence="1">MMC_N1</strain>
    </source>
</reference>
<evidence type="ECO:0008006" key="3">
    <source>
        <dbReference type="Google" id="ProtNLM"/>
    </source>
</evidence>
<proteinExistence type="predicted"/>